<dbReference type="Proteomes" id="UP001182303">
    <property type="component" value="Unassembled WGS sequence"/>
</dbReference>
<evidence type="ECO:0000313" key="2">
    <source>
        <dbReference type="Proteomes" id="UP001182303"/>
    </source>
</evidence>
<name>A0AAE4JTX4_CLOSG</name>
<reference evidence="1" key="1">
    <citation type="submission" date="2023-04" db="EMBL/GenBank/DDBJ databases">
        <title>Assessment of the microbiological origin of a defect in Grana Padano cheese.</title>
        <authorList>
            <person name="Zago M."/>
            <person name="Rossetti L."/>
            <person name="Bonvini B."/>
            <person name="Carminati D."/>
            <person name="Giraffa G."/>
        </authorList>
    </citation>
    <scope>NUCLEOTIDE SEQUENCE</scope>
    <source>
        <strain evidence="1">4990</strain>
    </source>
</reference>
<organism evidence="1 2">
    <name type="scientific">Clostridium sporogenes</name>
    <dbReference type="NCBI Taxonomy" id="1509"/>
    <lineage>
        <taxon>Bacteria</taxon>
        <taxon>Bacillati</taxon>
        <taxon>Bacillota</taxon>
        <taxon>Clostridia</taxon>
        <taxon>Eubacteriales</taxon>
        <taxon>Clostridiaceae</taxon>
        <taxon>Clostridium</taxon>
    </lineage>
</organism>
<proteinExistence type="predicted"/>
<dbReference type="AlphaFoldDB" id="A0AAE4JTX4"/>
<evidence type="ECO:0000313" key="1">
    <source>
        <dbReference type="EMBL" id="MDS1003863.1"/>
    </source>
</evidence>
<gene>
    <name evidence="1" type="ORF">P9J83_10190</name>
</gene>
<accession>A0AAE4JTX4</accession>
<dbReference type="RefSeq" id="WP_310943679.1">
    <property type="nucleotide sequence ID" value="NZ_JARUIS010000013.1"/>
</dbReference>
<dbReference type="EMBL" id="JARUIS010000013">
    <property type="protein sequence ID" value="MDS1003863.1"/>
    <property type="molecule type" value="Genomic_DNA"/>
</dbReference>
<protein>
    <submittedName>
        <fullName evidence="1">Uncharacterized protein</fullName>
    </submittedName>
</protein>
<comment type="caution">
    <text evidence="1">The sequence shown here is derived from an EMBL/GenBank/DDBJ whole genome shotgun (WGS) entry which is preliminary data.</text>
</comment>
<sequence>MNGKISTVDKIFNSIGIVKNIDKDYKYDVESIVYAFANKF</sequence>